<dbReference type="SUPFAM" id="SSF54106">
    <property type="entry name" value="LysM domain"/>
    <property type="match status" value="1"/>
</dbReference>
<dbReference type="CDD" id="cd00118">
    <property type="entry name" value="LysM"/>
    <property type="match status" value="1"/>
</dbReference>
<accession>A0A7S0UNS3</accession>
<evidence type="ECO:0000313" key="3">
    <source>
        <dbReference type="EMBL" id="CAD8765267.1"/>
    </source>
</evidence>
<dbReference type="InterPro" id="IPR036779">
    <property type="entry name" value="LysM_dom_sf"/>
</dbReference>
<dbReference type="AlphaFoldDB" id="A0A7S0UNS3"/>
<evidence type="ECO:0000256" key="1">
    <source>
        <dbReference type="SAM" id="Phobius"/>
    </source>
</evidence>
<dbReference type="Pfam" id="PF01476">
    <property type="entry name" value="LysM"/>
    <property type="match status" value="1"/>
</dbReference>
<dbReference type="Gene3D" id="3.10.350.10">
    <property type="entry name" value="LysM domain"/>
    <property type="match status" value="1"/>
</dbReference>
<keyword evidence="1" id="KW-0812">Transmembrane</keyword>
<proteinExistence type="predicted"/>
<keyword evidence="1" id="KW-1133">Transmembrane helix</keyword>
<name>A0A7S0UNS3_9CHLO</name>
<protein>
    <recommendedName>
        <fullName evidence="2">LysM domain-containing protein</fullName>
    </recommendedName>
</protein>
<dbReference type="InterPro" id="IPR018392">
    <property type="entry name" value="LysM"/>
</dbReference>
<sequence>MLNLKPLANSFSTKRNTSAKSLVTKTKNGLRLSTICHYAFNVSMRPYTLRKGDTVESIAKKRGLTVDQIRSLNHSLVSSTEKISEGHTILLPASRLSVRDKEILEGMGTTYRIYPIRGDETISEVMSKRGINRAEIVALNPGVDLDNIKENQLIKLPVNKFTVREREMLIGSGILPSEFFAAANNPLVLGAGLLMLVCGFVMAWQRFYNDPDMVAND</sequence>
<evidence type="ECO:0000259" key="2">
    <source>
        <dbReference type="PROSITE" id="PS51782"/>
    </source>
</evidence>
<keyword evidence="1" id="KW-0472">Membrane</keyword>
<gene>
    <name evidence="3" type="ORF">PPAR00522_LOCUS1652</name>
</gene>
<dbReference type="PROSITE" id="PS51782">
    <property type="entry name" value="LYSM"/>
    <property type="match status" value="1"/>
</dbReference>
<reference evidence="3" key="1">
    <citation type="submission" date="2021-01" db="EMBL/GenBank/DDBJ databases">
        <authorList>
            <person name="Corre E."/>
            <person name="Pelletier E."/>
            <person name="Niang G."/>
            <person name="Scheremetjew M."/>
            <person name="Finn R."/>
            <person name="Kale V."/>
            <person name="Holt S."/>
            <person name="Cochrane G."/>
            <person name="Meng A."/>
            <person name="Brown T."/>
            <person name="Cohen L."/>
        </authorList>
    </citation>
    <scope>NUCLEOTIDE SEQUENCE</scope>
    <source>
        <strain evidence="3">SAG 63-3</strain>
    </source>
</reference>
<feature type="domain" description="LysM" evidence="2">
    <location>
        <begin position="45"/>
        <end position="91"/>
    </location>
</feature>
<dbReference type="SMART" id="SM00257">
    <property type="entry name" value="LysM"/>
    <property type="match status" value="2"/>
</dbReference>
<feature type="transmembrane region" description="Helical" evidence="1">
    <location>
        <begin position="187"/>
        <end position="207"/>
    </location>
</feature>
<organism evidence="3">
    <name type="scientific">Polytomella parva</name>
    <dbReference type="NCBI Taxonomy" id="51329"/>
    <lineage>
        <taxon>Eukaryota</taxon>
        <taxon>Viridiplantae</taxon>
        <taxon>Chlorophyta</taxon>
        <taxon>core chlorophytes</taxon>
        <taxon>Chlorophyceae</taxon>
        <taxon>CS clade</taxon>
        <taxon>Chlamydomonadales</taxon>
        <taxon>Chlamydomonadaceae</taxon>
        <taxon>Polytomella</taxon>
    </lineage>
</organism>
<dbReference type="EMBL" id="HBFM01002871">
    <property type="protein sequence ID" value="CAD8765267.1"/>
    <property type="molecule type" value="Transcribed_RNA"/>
</dbReference>